<protein>
    <submittedName>
        <fullName evidence="2">Uncharacterized protein</fullName>
    </submittedName>
</protein>
<proteinExistence type="predicted"/>
<evidence type="ECO:0000256" key="1">
    <source>
        <dbReference type="SAM" id="MobiDB-lite"/>
    </source>
</evidence>
<dbReference type="EMBL" id="BLAD01000139">
    <property type="protein sequence ID" value="GES06210.1"/>
    <property type="molecule type" value="Genomic_DNA"/>
</dbReference>
<dbReference type="AlphaFoldDB" id="A0A5M3WD63"/>
<evidence type="ECO:0000313" key="3">
    <source>
        <dbReference type="Proteomes" id="UP000334990"/>
    </source>
</evidence>
<comment type="caution">
    <text evidence="2">The sequence shown here is derived from an EMBL/GenBank/DDBJ whole genome shotgun (WGS) entry which is preliminary data.</text>
</comment>
<accession>A0A5M3WD63</accession>
<feature type="region of interest" description="Disordered" evidence="1">
    <location>
        <begin position="1"/>
        <end position="36"/>
    </location>
</feature>
<name>A0A5M3WD63_9ACTN</name>
<dbReference type="Proteomes" id="UP000334990">
    <property type="component" value="Unassembled WGS sequence"/>
</dbReference>
<reference evidence="2 3" key="1">
    <citation type="submission" date="2019-10" db="EMBL/GenBank/DDBJ databases">
        <title>Whole genome shotgun sequence of Acrocarpospora corrugata NBRC 13972.</title>
        <authorList>
            <person name="Ichikawa N."/>
            <person name="Kimura A."/>
            <person name="Kitahashi Y."/>
            <person name="Komaki H."/>
            <person name="Oguchi A."/>
        </authorList>
    </citation>
    <scope>NUCLEOTIDE SEQUENCE [LARGE SCALE GENOMIC DNA]</scope>
    <source>
        <strain evidence="2 3">NBRC 13972</strain>
    </source>
</reference>
<gene>
    <name evidence="2" type="ORF">Acor_82790</name>
</gene>
<evidence type="ECO:0000313" key="2">
    <source>
        <dbReference type="EMBL" id="GES06210.1"/>
    </source>
</evidence>
<keyword evidence="3" id="KW-1185">Reference proteome</keyword>
<organism evidence="2 3">
    <name type="scientific">Acrocarpospora corrugata</name>
    <dbReference type="NCBI Taxonomy" id="35763"/>
    <lineage>
        <taxon>Bacteria</taxon>
        <taxon>Bacillati</taxon>
        <taxon>Actinomycetota</taxon>
        <taxon>Actinomycetes</taxon>
        <taxon>Streptosporangiales</taxon>
        <taxon>Streptosporangiaceae</taxon>
        <taxon>Acrocarpospora</taxon>
    </lineage>
</organism>
<sequence>MAGRSPLLPLPWPISRPQRQHPVSRPDQPGCRGTGPADRAWLREFAAGSPAEWVVALDGKVLRGAWDENGMLPLFSAMPHTHGTV</sequence>